<sequence length="61" mass="6589">RLPNSVRIWGESAPFCSLCLKSLQVGGSGERPAAGYSQSTGPAFIRSREITSPRRMITHLG</sequence>
<dbReference type="AlphaFoldDB" id="A0A1A8BAB6"/>
<reference evidence="1" key="2">
    <citation type="submission" date="2016-06" db="EMBL/GenBank/DDBJ databases">
        <title>The genome of a short-lived fish provides insights into sex chromosome evolution and the genetic control of aging.</title>
        <authorList>
            <person name="Reichwald K."/>
            <person name="Felder M."/>
            <person name="Petzold A."/>
            <person name="Koch P."/>
            <person name="Groth M."/>
            <person name="Platzer M."/>
        </authorList>
    </citation>
    <scope>NUCLEOTIDE SEQUENCE</scope>
    <source>
        <tissue evidence="1">Brain</tissue>
    </source>
</reference>
<name>A0A1A8BAB6_NOTFU</name>
<feature type="non-terminal residue" evidence="1">
    <location>
        <position position="61"/>
    </location>
</feature>
<gene>
    <name evidence="1" type="primary">Nfu_g_1_025328</name>
</gene>
<proteinExistence type="predicted"/>
<organism evidence="1">
    <name type="scientific">Nothobranchius furzeri</name>
    <name type="common">Turquoise killifish</name>
    <dbReference type="NCBI Taxonomy" id="105023"/>
    <lineage>
        <taxon>Eukaryota</taxon>
        <taxon>Metazoa</taxon>
        <taxon>Chordata</taxon>
        <taxon>Craniata</taxon>
        <taxon>Vertebrata</taxon>
        <taxon>Euteleostomi</taxon>
        <taxon>Actinopterygii</taxon>
        <taxon>Neopterygii</taxon>
        <taxon>Teleostei</taxon>
        <taxon>Neoteleostei</taxon>
        <taxon>Acanthomorphata</taxon>
        <taxon>Ovalentaria</taxon>
        <taxon>Atherinomorphae</taxon>
        <taxon>Cyprinodontiformes</taxon>
        <taxon>Nothobranchiidae</taxon>
        <taxon>Nothobranchius</taxon>
    </lineage>
</organism>
<reference evidence="1" key="1">
    <citation type="submission" date="2016-05" db="EMBL/GenBank/DDBJ databases">
        <authorList>
            <person name="Lavstsen T."/>
            <person name="Jespersen J.S."/>
        </authorList>
    </citation>
    <scope>NUCLEOTIDE SEQUENCE</scope>
    <source>
        <tissue evidence="1">Brain</tissue>
    </source>
</reference>
<protein>
    <submittedName>
        <fullName evidence="1">Uncharacterized protein</fullName>
    </submittedName>
</protein>
<dbReference type="EMBL" id="HADY01025368">
    <property type="protein sequence ID" value="SBP63853.1"/>
    <property type="molecule type" value="Transcribed_RNA"/>
</dbReference>
<feature type="non-terminal residue" evidence="1">
    <location>
        <position position="1"/>
    </location>
</feature>
<evidence type="ECO:0000313" key="1">
    <source>
        <dbReference type="EMBL" id="SBP63853.1"/>
    </source>
</evidence>
<accession>A0A1A8BAB6</accession>